<reference evidence="3 4" key="1">
    <citation type="submission" date="2017-06" db="EMBL/GenBank/DDBJ databases">
        <title>Cultured bacterium strain Saccharothrix yanglingensis Hhs.015.</title>
        <authorList>
            <person name="Xia Y."/>
        </authorList>
    </citation>
    <scope>NUCLEOTIDE SEQUENCE [LARGE SCALE GENOMIC DNA]</scope>
    <source>
        <strain evidence="3 4">Hhs.015</strain>
    </source>
</reference>
<keyword evidence="1 2" id="KW-0732">Signal</keyword>
<dbReference type="EMBL" id="NSDM01000005">
    <property type="protein sequence ID" value="MDQ2585142.1"/>
    <property type="molecule type" value="Genomic_DNA"/>
</dbReference>
<feature type="chain" id="PRO_5045488392" evidence="2">
    <location>
        <begin position="29"/>
        <end position="297"/>
    </location>
</feature>
<dbReference type="Proteomes" id="UP001225605">
    <property type="component" value="Unassembled WGS sequence"/>
</dbReference>
<feature type="signal peptide" evidence="2">
    <location>
        <begin position="1"/>
        <end position="28"/>
    </location>
</feature>
<sequence length="297" mass="30971">MLHRGVKRLLTLTSALALSLVIVPAVQAAEPGAYWTPERMRAAAPLDIRTAPASALRASVPTGEPTSVAPLAIPNGGSPWTGGGAVVATAGRVFFTYQGRNASCSGNAVTSGNKSTVITAGHCVKLDGAYHTNVAFVPAYDNGNAPYGTWNARATFATPQWHASEDINYDIGAIVVGQLNGQSLTDVVGAQGIAFNQPKAADTYAFGYPAATPYDGTRLIYCSGRTFNAFLSSGIGMTCDMTGGASGGPWFRSFSEATGTGTLNSVNSYKINFFPNWMFGPFFGADAQNLYNQAQAA</sequence>
<dbReference type="InterPro" id="IPR018114">
    <property type="entry name" value="TRYPSIN_HIS"/>
</dbReference>
<dbReference type="InterPro" id="IPR050966">
    <property type="entry name" value="Glutamyl_endopeptidase"/>
</dbReference>
<accession>A0ABU0WZ39</accession>
<dbReference type="PANTHER" id="PTHR15462">
    <property type="entry name" value="SERINE PROTEASE"/>
    <property type="match status" value="1"/>
</dbReference>
<dbReference type="SUPFAM" id="SSF50494">
    <property type="entry name" value="Trypsin-like serine proteases"/>
    <property type="match status" value="1"/>
</dbReference>
<dbReference type="PANTHER" id="PTHR15462:SF19">
    <property type="entry name" value="PEPTIDASE S1 DOMAIN-CONTAINING PROTEIN"/>
    <property type="match status" value="1"/>
</dbReference>
<evidence type="ECO:0000313" key="4">
    <source>
        <dbReference type="Proteomes" id="UP001225605"/>
    </source>
</evidence>
<protein>
    <submittedName>
        <fullName evidence="3">Peptidase</fullName>
    </submittedName>
</protein>
<evidence type="ECO:0000256" key="1">
    <source>
        <dbReference type="ARBA" id="ARBA00022729"/>
    </source>
</evidence>
<dbReference type="InterPro" id="IPR043504">
    <property type="entry name" value="Peptidase_S1_PA_chymotrypsin"/>
</dbReference>
<dbReference type="Gene3D" id="2.40.10.10">
    <property type="entry name" value="Trypsin-like serine proteases"/>
    <property type="match status" value="2"/>
</dbReference>
<name>A0ABU0WZ39_9PSEU</name>
<evidence type="ECO:0000313" key="3">
    <source>
        <dbReference type="EMBL" id="MDQ2585142.1"/>
    </source>
</evidence>
<evidence type="ECO:0000256" key="2">
    <source>
        <dbReference type="SAM" id="SignalP"/>
    </source>
</evidence>
<dbReference type="PROSITE" id="PS00134">
    <property type="entry name" value="TRYPSIN_HIS"/>
    <property type="match status" value="1"/>
</dbReference>
<dbReference type="InterPro" id="IPR009003">
    <property type="entry name" value="Peptidase_S1_PA"/>
</dbReference>
<gene>
    <name evidence="3" type="ORF">CKY47_14365</name>
</gene>
<organism evidence="3 4">
    <name type="scientific">Saccharothrix yanglingensis</name>
    <dbReference type="NCBI Taxonomy" id="659496"/>
    <lineage>
        <taxon>Bacteria</taxon>
        <taxon>Bacillati</taxon>
        <taxon>Actinomycetota</taxon>
        <taxon>Actinomycetes</taxon>
        <taxon>Pseudonocardiales</taxon>
        <taxon>Pseudonocardiaceae</taxon>
        <taxon>Saccharothrix</taxon>
    </lineage>
</organism>
<keyword evidence="4" id="KW-1185">Reference proteome</keyword>
<comment type="caution">
    <text evidence="3">The sequence shown here is derived from an EMBL/GenBank/DDBJ whole genome shotgun (WGS) entry which is preliminary data.</text>
</comment>
<proteinExistence type="predicted"/>